<sequence length="268" mass="29506">MANAVSLVEFLTTNFSNPPLNQLLNQLSSVKLDRGNYLLWKTLALPIMKSYKFEGHLTGENPCPPKFITNQIGESQSEIDGTAEATDGASSRSTATKTVNPKFDQWLTSYLLLLGWIYNSMTAEVAFQLKGFNTAKDLWEAIQDLFGNATVNMVQNRANNDARQPGNSYPHNSNSSNGNGQQVVTTSITRAVVVVAEEEINQRVKAVIDSNWYVDSGATNHVTADYSNLSNASEYSGIEHVIVGNAQDNNVYLEFHGDHYFVKAKDTG</sequence>
<organism evidence="2 3">
    <name type="scientific">Cucumis melo var. makuwa</name>
    <name type="common">Oriental melon</name>
    <dbReference type="NCBI Taxonomy" id="1194695"/>
    <lineage>
        <taxon>Eukaryota</taxon>
        <taxon>Viridiplantae</taxon>
        <taxon>Streptophyta</taxon>
        <taxon>Embryophyta</taxon>
        <taxon>Tracheophyta</taxon>
        <taxon>Spermatophyta</taxon>
        <taxon>Magnoliopsida</taxon>
        <taxon>eudicotyledons</taxon>
        <taxon>Gunneridae</taxon>
        <taxon>Pentapetalae</taxon>
        <taxon>rosids</taxon>
        <taxon>fabids</taxon>
        <taxon>Cucurbitales</taxon>
        <taxon>Cucurbitaceae</taxon>
        <taxon>Benincaseae</taxon>
        <taxon>Cucumis</taxon>
    </lineage>
</organism>
<comment type="caution">
    <text evidence="2">The sequence shown here is derived from an EMBL/GenBank/DDBJ whole genome shotgun (WGS) entry which is preliminary data.</text>
</comment>
<evidence type="ECO:0000313" key="2">
    <source>
        <dbReference type="EMBL" id="TYK02246.1"/>
    </source>
</evidence>
<proteinExistence type="predicted"/>
<reference evidence="2 3" key="1">
    <citation type="submission" date="2019-08" db="EMBL/GenBank/DDBJ databases">
        <title>Draft genome sequences of two oriental melons (Cucumis melo L. var makuwa).</title>
        <authorList>
            <person name="Kwon S.-Y."/>
        </authorList>
    </citation>
    <scope>NUCLEOTIDE SEQUENCE [LARGE SCALE GENOMIC DNA]</scope>
    <source>
        <strain evidence="3">cv. Chang Bougi</strain>
        <tissue evidence="2">Leaf</tissue>
    </source>
</reference>
<dbReference type="EMBL" id="SSTD01015735">
    <property type="protein sequence ID" value="TYK02246.1"/>
    <property type="molecule type" value="Genomic_DNA"/>
</dbReference>
<feature type="compositionally biased region" description="Low complexity" evidence="1">
    <location>
        <begin position="166"/>
        <end position="180"/>
    </location>
</feature>
<accession>A0A5D3BVJ1</accession>
<name>A0A5D3BVJ1_CUCMM</name>
<gene>
    <name evidence="2" type="ORF">E5676_scaffold18G00450</name>
</gene>
<dbReference type="PANTHER" id="PTHR47481">
    <property type="match status" value="1"/>
</dbReference>
<evidence type="ECO:0008006" key="4">
    <source>
        <dbReference type="Google" id="ProtNLM"/>
    </source>
</evidence>
<evidence type="ECO:0000256" key="1">
    <source>
        <dbReference type="SAM" id="MobiDB-lite"/>
    </source>
</evidence>
<dbReference type="AlphaFoldDB" id="A0A5D3BVJ1"/>
<feature type="region of interest" description="Disordered" evidence="1">
    <location>
        <begin position="159"/>
        <end position="181"/>
    </location>
</feature>
<dbReference type="Proteomes" id="UP000321947">
    <property type="component" value="Unassembled WGS sequence"/>
</dbReference>
<evidence type="ECO:0000313" key="3">
    <source>
        <dbReference type="Proteomes" id="UP000321947"/>
    </source>
</evidence>
<protein>
    <recommendedName>
        <fullName evidence="4">Retrotransposon Copia-like N-terminal domain-containing protein</fullName>
    </recommendedName>
</protein>
<dbReference type="PANTHER" id="PTHR47481:SF31">
    <property type="entry name" value="OS01G0873500 PROTEIN"/>
    <property type="match status" value="1"/>
</dbReference>